<reference evidence="2" key="1">
    <citation type="submission" date="2018-11" db="EMBL/GenBank/DDBJ databases">
        <authorList>
            <consortium name="Genoscope - CEA"/>
            <person name="William W."/>
        </authorList>
    </citation>
    <scope>NUCLEOTIDE SEQUENCE</scope>
</reference>
<sequence>MLDKPEAMLKRRQSSGLSPPSRPHSQHVTRPQM</sequence>
<accession>A0A3P6CCK7</accession>
<organism evidence="2">
    <name type="scientific">Brassica oleracea</name>
    <name type="common">Wild cabbage</name>
    <dbReference type="NCBI Taxonomy" id="3712"/>
    <lineage>
        <taxon>Eukaryota</taxon>
        <taxon>Viridiplantae</taxon>
        <taxon>Streptophyta</taxon>
        <taxon>Embryophyta</taxon>
        <taxon>Tracheophyta</taxon>
        <taxon>Spermatophyta</taxon>
        <taxon>Magnoliopsida</taxon>
        <taxon>eudicotyledons</taxon>
        <taxon>Gunneridae</taxon>
        <taxon>Pentapetalae</taxon>
        <taxon>rosids</taxon>
        <taxon>malvids</taxon>
        <taxon>Brassicales</taxon>
        <taxon>Brassicaceae</taxon>
        <taxon>Brassiceae</taxon>
        <taxon>Brassica</taxon>
    </lineage>
</organism>
<evidence type="ECO:0000256" key="1">
    <source>
        <dbReference type="SAM" id="MobiDB-lite"/>
    </source>
</evidence>
<feature type="region of interest" description="Disordered" evidence="1">
    <location>
        <begin position="1"/>
        <end position="33"/>
    </location>
</feature>
<gene>
    <name evidence="2" type="ORF">BOLC4T25819H</name>
</gene>
<proteinExistence type="predicted"/>
<protein>
    <submittedName>
        <fullName evidence="2">Uncharacterized protein</fullName>
    </submittedName>
</protein>
<dbReference type="AlphaFoldDB" id="A0A3P6CCK7"/>
<dbReference type="EMBL" id="LR031873">
    <property type="protein sequence ID" value="VDD10774.1"/>
    <property type="molecule type" value="Genomic_DNA"/>
</dbReference>
<evidence type="ECO:0000313" key="2">
    <source>
        <dbReference type="EMBL" id="VDD10774.1"/>
    </source>
</evidence>
<name>A0A3P6CCK7_BRAOL</name>